<evidence type="ECO:0008006" key="4">
    <source>
        <dbReference type="Google" id="ProtNLM"/>
    </source>
</evidence>
<dbReference type="EMBL" id="JBHUJB010000011">
    <property type="protein sequence ID" value="MFD2157699.1"/>
    <property type="molecule type" value="Genomic_DNA"/>
</dbReference>
<feature type="region of interest" description="Disordered" evidence="1">
    <location>
        <begin position="59"/>
        <end position="84"/>
    </location>
</feature>
<protein>
    <recommendedName>
        <fullName evidence="4">YtxH domain-containing protein</fullName>
    </recommendedName>
</protein>
<dbReference type="PROSITE" id="PS51257">
    <property type="entry name" value="PROKAR_LIPOPROTEIN"/>
    <property type="match status" value="1"/>
</dbReference>
<accession>A0ABW4Z6X1</accession>
<evidence type="ECO:0000256" key="1">
    <source>
        <dbReference type="SAM" id="MobiDB-lite"/>
    </source>
</evidence>
<gene>
    <name evidence="2" type="ORF">ACFSW8_02175</name>
</gene>
<sequence length="84" mass="9114">MKYCAIITLALSLASCDKAERQVAESTKPAREAGKELIQESADAVEQIGGEVADDIKKSSKGLKQELQRQSKKVRNDAADLIKP</sequence>
<keyword evidence="3" id="KW-1185">Reference proteome</keyword>
<dbReference type="Proteomes" id="UP001597389">
    <property type="component" value="Unassembled WGS sequence"/>
</dbReference>
<name>A0ABW4Z6X1_9BACT</name>
<organism evidence="2 3">
    <name type="scientific">Rubritalea tangerina</name>
    <dbReference type="NCBI Taxonomy" id="430798"/>
    <lineage>
        <taxon>Bacteria</taxon>
        <taxon>Pseudomonadati</taxon>
        <taxon>Verrucomicrobiota</taxon>
        <taxon>Verrucomicrobiia</taxon>
        <taxon>Verrucomicrobiales</taxon>
        <taxon>Rubritaleaceae</taxon>
        <taxon>Rubritalea</taxon>
    </lineage>
</organism>
<evidence type="ECO:0000313" key="2">
    <source>
        <dbReference type="EMBL" id="MFD2157699.1"/>
    </source>
</evidence>
<proteinExistence type="predicted"/>
<comment type="caution">
    <text evidence="2">The sequence shown here is derived from an EMBL/GenBank/DDBJ whole genome shotgun (WGS) entry which is preliminary data.</text>
</comment>
<reference evidence="3" key="1">
    <citation type="journal article" date="2019" name="Int. J. Syst. Evol. Microbiol.">
        <title>The Global Catalogue of Microorganisms (GCM) 10K type strain sequencing project: providing services to taxonomists for standard genome sequencing and annotation.</title>
        <authorList>
            <consortium name="The Broad Institute Genomics Platform"/>
            <consortium name="The Broad Institute Genome Sequencing Center for Infectious Disease"/>
            <person name="Wu L."/>
            <person name="Ma J."/>
        </authorList>
    </citation>
    <scope>NUCLEOTIDE SEQUENCE [LARGE SCALE GENOMIC DNA]</scope>
    <source>
        <strain evidence="3">CCUG 57942</strain>
    </source>
</reference>
<dbReference type="RefSeq" id="WP_377089229.1">
    <property type="nucleotide sequence ID" value="NZ_JBHSJL010000014.1"/>
</dbReference>
<evidence type="ECO:0000313" key="3">
    <source>
        <dbReference type="Proteomes" id="UP001597389"/>
    </source>
</evidence>